<feature type="transmembrane region" description="Helical" evidence="2">
    <location>
        <begin position="6"/>
        <end position="29"/>
    </location>
</feature>
<feature type="compositionally biased region" description="Polar residues" evidence="1">
    <location>
        <begin position="90"/>
        <end position="101"/>
    </location>
</feature>
<evidence type="ECO:0000313" key="3">
    <source>
        <dbReference type="EMBL" id="GEO18731.1"/>
    </source>
</evidence>
<dbReference type="AlphaFoldDB" id="A0A512C3F8"/>
<reference evidence="3 4" key="1">
    <citation type="submission" date="2019-07" db="EMBL/GenBank/DDBJ databases">
        <title>Whole genome shotgun sequence of Microvirga aerophila NBRC 106136.</title>
        <authorList>
            <person name="Hosoyama A."/>
            <person name="Uohara A."/>
            <person name="Ohji S."/>
            <person name="Ichikawa N."/>
        </authorList>
    </citation>
    <scope>NUCLEOTIDE SEQUENCE [LARGE SCALE GENOMIC DNA]</scope>
    <source>
        <strain evidence="3 4">NBRC 106136</strain>
    </source>
</reference>
<evidence type="ECO:0000313" key="4">
    <source>
        <dbReference type="Proteomes" id="UP000321085"/>
    </source>
</evidence>
<dbReference type="RefSeq" id="WP_174800021.1">
    <property type="nucleotide sequence ID" value="NZ_BJYU01000234.1"/>
</dbReference>
<evidence type="ECO:0000256" key="2">
    <source>
        <dbReference type="SAM" id="Phobius"/>
    </source>
</evidence>
<feature type="region of interest" description="Disordered" evidence="1">
    <location>
        <begin position="50"/>
        <end position="101"/>
    </location>
</feature>
<organism evidence="3 4">
    <name type="scientific">Microvirga aerophila</name>
    <dbReference type="NCBI Taxonomy" id="670291"/>
    <lineage>
        <taxon>Bacteria</taxon>
        <taxon>Pseudomonadati</taxon>
        <taxon>Pseudomonadota</taxon>
        <taxon>Alphaproteobacteria</taxon>
        <taxon>Hyphomicrobiales</taxon>
        <taxon>Methylobacteriaceae</taxon>
        <taxon>Microvirga</taxon>
    </lineage>
</organism>
<comment type="caution">
    <text evidence="3">The sequence shown here is derived from an EMBL/GenBank/DDBJ whole genome shotgun (WGS) entry which is preliminary data.</text>
</comment>
<dbReference type="Proteomes" id="UP000321085">
    <property type="component" value="Unassembled WGS sequence"/>
</dbReference>
<gene>
    <name evidence="3" type="ORF">MAE02_64270</name>
</gene>
<proteinExistence type="predicted"/>
<keyword evidence="2" id="KW-1133">Transmembrane helix</keyword>
<keyword evidence="4" id="KW-1185">Reference proteome</keyword>
<accession>A0A512C3F8</accession>
<keyword evidence="2" id="KW-0812">Transmembrane</keyword>
<name>A0A512C3F8_9HYPH</name>
<dbReference type="EMBL" id="BJYU01000234">
    <property type="protein sequence ID" value="GEO18731.1"/>
    <property type="molecule type" value="Genomic_DNA"/>
</dbReference>
<protein>
    <submittedName>
        <fullName evidence="3">Uncharacterized protein</fullName>
    </submittedName>
</protein>
<keyword evidence="2" id="KW-0472">Membrane</keyword>
<evidence type="ECO:0000256" key="1">
    <source>
        <dbReference type="SAM" id="MobiDB-lite"/>
    </source>
</evidence>
<sequence length="101" mass="10859">MSGSFSPVIFLYGMALVVAVGKAFTLLIWRTLPKPRPPLQQEVLEAWHRRKARVQAAKEAAREPKAPPTAKEVPSSPAGGEDKPRPVTPASDTSVNDGGSR</sequence>